<reference evidence="1 2" key="1">
    <citation type="submission" date="2020-10" db="EMBL/GenBank/DDBJ databases">
        <title>Complete genome sequence of Cupriavidus basilensis CCUG 49340T.</title>
        <authorList>
            <person name="Salva-Serra F."/>
            <person name="Donoso R.A."/>
            <person name="Cho K.H."/>
            <person name="Yoo J.A."/>
            <person name="Lee K."/>
            <person name="Yoon S.-H."/>
            <person name="Perez-Pantoja D."/>
            <person name="Moore E.R.B."/>
        </authorList>
    </citation>
    <scope>NUCLEOTIDE SEQUENCE [LARGE SCALE GENOMIC DNA]</scope>
    <source>
        <strain evidence="2">CCUG 49340</strain>
    </source>
</reference>
<dbReference type="EMBL" id="CP062804">
    <property type="protein sequence ID" value="QOT79266.1"/>
    <property type="molecule type" value="Genomic_DNA"/>
</dbReference>
<dbReference type="RefSeq" id="WP_150986085.1">
    <property type="nucleotide sequence ID" value="NZ_CP062804.1"/>
</dbReference>
<dbReference type="InterPro" id="IPR014347">
    <property type="entry name" value="Tautomerase/MIF_sf"/>
</dbReference>
<dbReference type="GeneID" id="98405484"/>
<evidence type="ECO:0000313" key="1">
    <source>
        <dbReference type="EMBL" id="QOT79266.1"/>
    </source>
</evidence>
<dbReference type="Gene3D" id="3.30.429.10">
    <property type="entry name" value="Macrophage Migration Inhibitory Factor"/>
    <property type="match status" value="1"/>
</dbReference>
<gene>
    <name evidence="1" type="ORF">F7R26_031465</name>
</gene>
<name>A0A643FUZ5_9BURK</name>
<accession>A0A643FUZ5</accession>
<evidence type="ECO:0000313" key="2">
    <source>
        <dbReference type="Proteomes" id="UP000397656"/>
    </source>
</evidence>
<dbReference type="Proteomes" id="UP000397656">
    <property type="component" value="Chromosome 2"/>
</dbReference>
<organism evidence="1 2">
    <name type="scientific">Cupriavidus basilensis</name>
    <dbReference type="NCBI Taxonomy" id="68895"/>
    <lineage>
        <taxon>Bacteria</taxon>
        <taxon>Pseudomonadati</taxon>
        <taxon>Pseudomonadota</taxon>
        <taxon>Betaproteobacteria</taxon>
        <taxon>Burkholderiales</taxon>
        <taxon>Burkholderiaceae</taxon>
        <taxon>Cupriavidus</taxon>
    </lineage>
</organism>
<protein>
    <submittedName>
        <fullName evidence="1">Tautomerase</fullName>
    </submittedName>
</protein>
<proteinExistence type="predicted"/>
<dbReference type="AlphaFoldDB" id="A0A643FUZ5"/>
<sequence length="152" mass="16298">MPNILVNIPKGAFAGPARADLARRISDAAAMAERMPDDPHKRFAIWVVIEETEAGLWTCGGVDMASQVLPCIATVHVPAGVLDAPARALYVRLMHDAFQQAQPAGDQRRLATSVRLHDVADGTWGVNGDVWQLPRFATVAGYGHLQHLAAAA</sequence>